<evidence type="ECO:0000259" key="9">
    <source>
        <dbReference type="Pfam" id="PF04577"/>
    </source>
</evidence>
<name>A0A1Z5KPB5_FISSO</name>
<feature type="domain" description="Glycosyltransferase 61 catalytic" evidence="9">
    <location>
        <begin position="230"/>
        <end position="337"/>
    </location>
</feature>
<gene>
    <name evidence="10" type="ORF">FisN_13Hh118</name>
</gene>
<dbReference type="GO" id="GO:0016757">
    <property type="term" value="F:glycosyltransferase activity"/>
    <property type="evidence" value="ECO:0007669"/>
    <property type="project" value="UniProtKB-KW"/>
</dbReference>
<keyword evidence="6 8" id="KW-0472">Membrane</keyword>
<comment type="caution">
    <text evidence="10">The sequence shown here is derived from an EMBL/GenBank/DDBJ whole genome shotgun (WGS) entry which is preliminary data.</text>
</comment>
<evidence type="ECO:0000256" key="7">
    <source>
        <dbReference type="ARBA" id="ARBA00023180"/>
    </source>
</evidence>
<organism evidence="10 11">
    <name type="scientific">Fistulifera solaris</name>
    <name type="common">Oleaginous diatom</name>
    <dbReference type="NCBI Taxonomy" id="1519565"/>
    <lineage>
        <taxon>Eukaryota</taxon>
        <taxon>Sar</taxon>
        <taxon>Stramenopiles</taxon>
        <taxon>Ochrophyta</taxon>
        <taxon>Bacillariophyta</taxon>
        <taxon>Bacillariophyceae</taxon>
        <taxon>Bacillariophycidae</taxon>
        <taxon>Naviculales</taxon>
        <taxon>Naviculaceae</taxon>
        <taxon>Fistulifera</taxon>
    </lineage>
</organism>
<dbReference type="PANTHER" id="PTHR20961">
    <property type="entry name" value="GLYCOSYLTRANSFERASE"/>
    <property type="match status" value="1"/>
</dbReference>
<sequence>MTLVFLRGKRLAWKGLFLGILLSLGYQCSFLIIRGPMVTLPAATSDPAPNAFLPELPPTAKTPSLCTPTISVQELETFLPNYTTNQTTNWDKIWKGPGILNRTTTTIFPENNLNQSTCFFFATPQTKHFPHAMQQLYRCWSYWTRYPEFTPVLVGPSHHRGFRPTVRPDFFTNMLHALQTAIGLQVVAMNYSTISELDAVMETHGIRSVRSTFEHGDGFALASSLDAVELRKAILSDRTNDERRDWQTGCPLPPSERIPRIALLNRNEKQSQRSFLNAIEVAQAITDSGLSAEVPIAHFENATFTDQIQFFNNVDIVLSPHGAQLTSMAFLPSCGGVLEFFPRGYFVPYYFGSLARAAGLRYSALYLSENRDDWEKETREATRSVQSRFRIRQSNLCPSVEDVVRLVRKMVSHWNDCCARIISRS</sequence>
<dbReference type="Proteomes" id="UP000198406">
    <property type="component" value="Unassembled WGS sequence"/>
</dbReference>
<dbReference type="GO" id="GO:0016020">
    <property type="term" value="C:membrane"/>
    <property type="evidence" value="ECO:0007669"/>
    <property type="project" value="UniProtKB-SubCell"/>
</dbReference>
<dbReference type="InterPro" id="IPR007657">
    <property type="entry name" value="Glycosyltransferase_61"/>
</dbReference>
<dbReference type="EMBL" id="BDSP01000259">
    <property type="protein sequence ID" value="GAX27778.1"/>
    <property type="molecule type" value="Genomic_DNA"/>
</dbReference>
<feature type="transmembrane region" description="Helical" evidence="8">
    <location>
        <begin position="12"/>
        <end position="33"/>
    </location>
</feature>
<keyword evidence="5 8" id="KW-1133">Transmembrane helix</keyword>
<protein>
    <recommendedName>
        <fullName evidence="9">Glycosyltransferase 61 catalytic domain-containing protein</fullName>
    </recommendedName>
</protein>
<dbReference type="InParanoid" id="A0A1Z5KPB5"/>
<evidence type="ECO:0000256" key="5">
    <source>
        <dbReference type="ARBA" id="ARBA00022989"/>
    </source>
</evidence>
<evidence type="ECO:0000256" key="1">
    <source>
        <dbReference type="ARBA" id="ARBA00004167"/>
    </source>
</evidence>
<accession>A0A1Z5KPB5</accession>
<comment type="subcellular location">
    <subcellularLocation>
        <location evidence="1">Membrane</location>
        <topology evidence="1">Single-pass membrane protein</topology>
    </subcellularLocation>
</comment>
<keyword evidence="4 8" id="KW-0812">Transmembrane</keyword>
<keyword evidence="7" id="KW-0325">Glycoprotein</keyword>
<keyword evidence="3" id="KW-0808">Transferase</keyword>
<keyword evidence="11" id="KW-1185">Reference proteome</keyword>
<evidence type="ECO:0000313" key="11">
    <source>
        <dbReference type="Proteomes" id="UP000198406"/>
    </source>
</evidence>
<evidence type="ECO:0000256" key="6">
    <source>
        <dbReference type="ARBA" id="ARBA00023136"/>
    </source>
</evidence>
<proteinExistence type="predicted"/>
<dbReference type="AlphaFoldDB" id="A0A1Z5KPB5"/>
<evidence type="ECO:0000256" key="3">
    <source>
        <dbReference type="ARBA" id="ARBA00022679"/>
    </source>
</evidence>
<evidence type="ECO:0000256" key="2">
    <source>
        <dbReference type="ARBA" id="ARBA00022676"/>
    </source>
</evidence>
<reference evidence="10 11" key="1">
    <citation type="journal article" date="2015" name="Plant Cell">
        <title>Oil accumulation by the oleaginous diatom Fistulifera solaris as revealed by the genome and transcriptome.</title>
        <authorList>
            <person name="Tanaka T."/>
            <person name="Maeda Y."/>
            <person name="Veluchamy A."/>
            <person name="Tanaka M."/>
            <person name="Abida H."/>
            <person name="Marechal E."/>
            <person name="Bowler C."/>
            <person name="Muto M."/>
            <person name="Sunaga Y."/>
            <person name="Tanaka M."/>
            <person name="Yoshino T."/>
            <person name="Taniguchi T."/>
            <person name="Fukuda Y."/>
            <person name="Nemoto M."/>
            <person name="Matsumoto M."/>
            <person name="Wong P.S."/>
            <person name="Aburatani S."/>
            <person name="Fujibuchi W."/>
        </authorList>
    </citation>
    <scope>NUCLEOTIDE SEQUENCE [LARGE SCALE GENOMIC DNA]</scope>
    <source>
        <strain evidence="10 11">JPCC DA0580</strain>
    </source>
</reference>
<evidence type="ECO:0000256" key="8">
    <source>
        <dbReference type="SAM" id="Phobius"/>
    </source>
</evidence>
<dbReference type="OrthoDB" id="48748at2759"/>
<dbReference type="Pfam" id="PF04577">
    <property type="entry name" value="Glyco_transf_61"/>
    <property type="match status" value="1"/>
</dbReference>
<evidence type="ECO:0000313" key="10">
    <source>
        <dbReference type="EMBL" id="GAX27778.1"/>
    </source>
</evidence>
<dbReference type="InterPro" id="IPR049625">
    <property type="entry name" value="Glyco_transf_61_cat"/>
</dbReference>
<dbReference type="PANTHER" id="PTHR20961:SF38">
    <property type="entry name" value="PROTEIN O-LINKED-MANNOSE BETA-1,4-N-ACETYLGLUCOSAMINYLTRANSFERASE 2"/>
    <property type="match status" value="1"/>
</dbReference>
<keyword evidence="2" id="KW-0328">Glycosyltransferase</keyword>
<evidence type="ECO:0000256" key="4">
    <source>
        <dbReference type="ARBA" id="ARBA00022692"/>
    </source>
</evidence>